<dbReference type="NCBIfam" id="TIGR00573">
    <property type="entry name" value="dnaq"/>
    <property type="match status" value="1"/>
</dbReference>
<dbReference type="InterPro" id="IPR000305">
    <property type="entry name" value="GIY-YIG_endonuc"/>
</dbReference>
<protein>
    <submittedName>
        <fullName evidence="5">DEDD exonuclease domain-containing protein</fullName>
    </submittedName>
</protein>
<dbReference type="InterPro" id="IPR001943">
    <property type="entry name" value="UVR_dom"/>
</dbReference>
<dbReference type="SMART" id="SM00479">
    <property type="entry name" value="EXOIII"/>
    <property type="match status" value="1"/>
</dbReference>
<organism evidence="5 6">
    <name type="scientific">Epidermidibacterium keratini</name>
    <dbReference type="NCBI Taxonomy" id="1891644"/>
    <lineage>
        <taxon>Bacteria</taxon>
        <taxon>Bacillati</taxon>
        <taxon>Actinomycetota</taxon>
        <taxon>Actinomycetes</taxon>
        <taxon>Sporichthyales</taxon>
        <taxon>Sporichthyaceae</taxon>
        <taxon>Epidermidibacterium</taxon>
    </lineage>
</organism>
<dbReference type="GO" id="GO:0009380">
    <property type="term" value="C:excinuclease repair complex"/>
    <property type="evidence" value="ECO:0007669"/>
    <property type="project" value="TreeGrafter"/>
</dbReference>
<dbReference type="Pfam" id="PF01541">
    <property type="entry name" value="GIY-YIG"/>
    <property type="match status" value="1"/>
</dbReference>
<dbReference type="GO" id="GO:0003887">
    <property type="term" value="F:DNA-directed DNA polymerase activity"/>
    <property type="evidence" value="ECO:0007669"/>
    <property type="project" value="InterPro"/>
</dbReference>
<feature type="domain" description="UVR" evidence="3">
    <location>
        <begin position="440"/>
        <end position="475"/>
    </location>
</feature>
<keyword evidence="1 5" id="KW-0378">Hydrolase</keyword>
<dbReference type="CDD" id="cd06127">
    <property type="entry name" value="DEDDh"/>
    <property type="match status" value="1"/>
</dbReference>
<dbReference type="InterPro" id="IPR006054">
    <property type="entry name" value="DnaQ"/>
</dbReference>
<dbReference type="GO" id="GO:0006260">
    <property type="term" value="P:DNA replication"/>
    <property type="evidence" value="ECO:0007669"/>
    <property type="project" value="InterPro"/>
</dbReference>
<dbReference type="PANTHER" id="PTHR30562">
    <property type="entry name" value="UVRC/OXIDOREDUCTASE"/>
    <property type="match status" value="1"/>
</dbReference>
<keyword evidence="1 5" id="KW-0540">Nuclease</keyword>
<feature type="region of interest" description="Disordered" evidence="2">
    <location>
        <begin position="1"/>
        <end position="27"/>
    </location>
</feature>
<name>A0A7L4YIE1_9ACTN</name>
<dbReference type="InterPro" id="IPR047296">
    <property type="entry name" value="GIY-YIG_UvrC_Cho"/>
</dbReference>
<dbReference type="SUPFAM" id="SSF82771">
    <property type="entry name" value="GIY-YIG endonuclease"/>
    <property type="match status" value="1"/>
</dbReference>
<evidence type="ECO:0000313" key="6">
    <source>
        <dbReference type="Proteomes" id="UP000463857"/>
    </source>
</evidence>
<gene>
    <name evidence="5" type="ORF">EK0264_02055</name>
</gene>
<dbReference type="Gene3D" id="3.30.420.10">
    <property type="entry name" value="Ribonuclease H-like superfamily/Ribonuclease H"/>
    <property type="match status" value="1"/>
</dbReference>
<proteinExistence type="predicted"/>
<dbReference type="PANTHER" id="PTHR30562:SF1">
    <property type="entry name" value="UVRABC SYSTEM PROTEIN C"/>
    <property type="match status" value="1"/>
</dbReference>
<dbReference type="GO" id="GO:0003677">
    <property type="term" value="F:DNA binding"/>
    <property type="evidence" value="ECO:0007669"/>
    <property type="project" value="InterPro"/>
</dbReference>
<dbReference type="NCBIfam" id="NF005907">
    <property type="entry name" value="PRK07883.1-5"/>
    <property type="match status" value="1"/>
</dbReference>
<sequence>MPPIASQAALRQRQPRKSPEPRESRATRATQLAFDELGEPLRDATFVVVDLETSGGSPSQHSITEIGAVKIKGGEVLGEFQTLVNPERSIEPYVQVLTGITDSMVAAAPTIDAVLPAFLEFAGLDRQHSQTIVVAHNARFDVGFLKAAASELAITWPRHRTLDTVLLARRAIPRDEVPNYRLESLAMHLGSRTRPTHRALDDARATVDVLHAVFERLGNLGVHSVDEALALSREVTAEQRRKRTLATDLPATAGVYIFRDGTGAPLYVGKSRNIRRRVRDYFTASEPRKRMREMVALAERVDALECAHDLEAQVRENRMIAALRPRYNRRSKNPNRAVWVKLTAERFPRLSVVSTWRDDDGCHYLGPFPNRAAASAAIDAIHQALPMRRCSDRITTKSAPSPCALAEIKRCVAPCDGSVDPDEYADVIAPLHRAISSDAHGLVEPLLRRIEELSRKQRYEDASRLRDQAVALLRALVRTQRIAGLSAISRAALAAANPDGSWDIAVLRYGRLSAAAHADRASSVVPIVEAISPSEQQFANSPAESVGTSFEETEILATWLERDGVRLVALDGELSCPVPSAAQWRPWLRTVTTRPGGDGYDRASYRRGHRSSA</sequence>
<evidence type="ECO:0000256" key="2">
    <source>
        <dbReference type="SAM" id="MobiDB-lite"/>
    </source>
</evidence>
<dbReference type="InterPro" id="IPR013520">
    <property type="entry name" value="Ribonucl_H"/>
</dbReference>
<dbReference type="SUPFAM" id="SSF53098">
    <property type="entry name" value="Ribonuclease H-like"/>
    <property type="match status" value="1"/>
</dbReference>
<dbReference type="GO" id="GO:0004527">
    <property type="term" value="F:exonuclease activity"/>
    <property type="evidence" value="ECO:0007669"/>
    <property type="project" value="UniProtKB-KW"/>
</dbReference>
<dbReference type="NCBIfam" id="NF005905">
    <property type="entry name" value="PRK07883.1-3"/>
    <property type="match status" value="1"/>
</dbReference>
<dbReference type="Pfam" id="PF00929">
    <property type="entry name" value="RNase_T"/>
    <property type="match status" value="1"/>
</dbReference>
<dbReference type="Proteomes" id="UP000463857">
    <property type="component" value="Chromosome"/>
</dbReference>
<dbReference type="InterPro" id="IPR035901">
    <property type="entry name" value="GIY-YIG_endonuc_sf"/>
</dbReference>
<dbReference type="AlphaFoldDB" id="A0A7L4YIE1"/>
<dbReference type="RefSeq" id="WP_159542424.1">
    <property type="nucleotide sequence ID" value="NZ_CP047156.1"/>
</dbReference>
<dbReference type="InterPro" id="IPR050066">
    <property type="entry name" value="UvrABC_protein_C"/>
</dbReference>
<feature type="compositionally biased region" description="Basic and acidic residues" evidence="2">
    <location>
        <begin position="17"/>
        <end position="26"/>
    </location>
</feature>
<dbReference type="FunFam" id="3.30.420.10:FF:000045">
    <property type="entry name" value="3'-5' exonuclease DinG"/>
    <property type="match status" value="1"/>
</dbReference>
<feature type="domain" description="GIY-YIG" evidence="4">
    <location>
        <begin position="251"/>
        <end position="329"/>
    </location>
</feature>
<evidence type="ECO:0000256" key="1">
    <source>
        <dbReference type="ARBA" id="ARBA00022839"/>
    </source>
</evidence>
<dbReference type="KEGG" id="eke:EK0264_02055"/>
<dbReference type="OrthoDB" id="9803913at2"/>
<reference evidence="5 6" key="1">
    <citation type="journal article" date="2018" name="Int. J. Syst. Evol. Microbiol.">
        <title>Epidermidibacterium keratini gen. nov., sp. nov., a member of the family Sporichthyaceae, isolated from keratin epidermis.</title>
        <authorList>
            <person name="Lee D.G."/>
            <person name="Trujillo M.E."/>
            <person name="Kang S."/>
            <person name="Nam J.J."/>
            <person name="Kim Y.J."/>
        </authorList>
    </citation>
    <scope>NUCLEOTIDE SEQUENCE [LARGE SCALE GENOMIC DNA]</scope>
    <source>
        <strain evidence="5 6">EPI-7</strain>
    </source>
</reference>
<dbReference type="SMART" id="SM00465">
    <property type="entry name" value="GIYc"/>
    <property type="match status" value="1"/>
</dbReference>
<dbReference type="Gene3D" id="3.40.1440.10">
    <property type="entry name" value="GIY-YIG endonuclease"/>
    <property type="match status" value="1"/>
</dbReference>
<accession>A0A7L4YIE1</accession>
<dbReference type="GO" id="GO:0006289">
    <property type="term" value="P:nucleotide-excision repair"/>
    <property type="evidence" value="ECO:0007669"/>
    <property type="project" value="InterPro"/>
</dbReference>
<dbReference type="CDD" id="cd10434">
    <property type="entry name" value="GIY-YIG_UvrC_Cho"/>
    <property type="match status" value="1"/>
</dbReference>
<dbReference type="PROSITE" id="PS50151">
    <property type="entry name" value="UVR"/>
    <property type="match status" value="1"/>
</dbReference>
<dbReference type="InterPro" id="IPR012337">
    <property type="entry name" value="RNaseH-like_sf"/>
</dbReference>
<dbReference type="InParanoid" id="A0A7L4YIE1"/>
<keyword evidence="1 5" id="KW-0269">Exonuclease</keyword>
<keyword evidence="6" id="KW-1185">Reference proteome</keyword>
<dbReference type="PROSITE" id="PS50164">
    <property type="entry name" value="GIY_YIG"/>
    <property type="match status" value="1"/>
</dbReference>
<dbReference type="EMBL" id="CP047156">
    <property type="protein sequence ID" value="QHB99190.1"/>
    <property type="molecule type" value="Genomic_DNA"/>
</dbReference>
<evidence type="ECO:0000313" key="5">
    <source>
        <dbReference type="EMBL" id="QHB99190.1"/>
    </source>
</evidence>
<evidence type="ECO:0000259" key="4">
    <source>
        <dbReference type="PROSITE" id="PS50164"/>
    </source>
</evidence>
<dbReference type="InterPro" id="IPR036397">
    <property type="entry name" value="RNaseH_sf"/>
</dbReference>
<evidence type="ECO:0000259" key="3">
    <source>
        <dbReference type="PROSITE" id="PS50151"/>
    </source>
</evidence>